<reference evidence="2" key="1">
    <citation type="journal article" date="2019" name="Int. J. Syst. Evol. Microbiol.">
        <title>The Global Catalogue of Microorganisms (GCM) 10K type strain sequencing project: providing services to taxonomists for standard genome sequencing and annotation.</title>
        <authorList>
            <consortium name="The Broad Institute Genomics Platform"/>
            <consortium name="The Broad Institute Genome Sequencing Center for Infectious Disease"/>
            <person name="Wu L."/>
            <person name="Ma J."/>
        </authorList>
    </citation>
    <scope>NUCLEOTIDE SEQUENCE [LARGE SCALE GENOMIC DNA]</scope>
    <source>
        <strain evidence="2">CCUG 43114</strain>
    </source>
</reference>
<dbReference type="Pfam" id="PF04250">
    <property type="entry name" value="DUF429"/>
    <property type="match status" value="1"/>
</dbReference>
<dbReference type="InterPro" id="IPR007362">
    <property type="entry name" value="DUF429"/>
</dbReference>
<gene>
    <name evidence="1" type="ORF">ACFPJ6_05825</name>
</gene>
<proteinExistence type="predicted"/>
<keyword evidence="2" id="KW-1185">Reference proteome</keyword>
<organism evidence="1 2">
    <name type="scientific">Aquipuribacter nitratireducens</name>
    <dbReference type="NCBI Taxonomy" id="650104"/>
    <lineage>
        <taxon>Bacteria</taxon>
        <taxon>Bacillati</taxon>
        <taxon>Actinomycetota</taxon>
        <taxon>Actinomycetes</taxon>
        <taxon>Micrococcales</taxon>
        <taxon>Intrasporangiaceae</taxon>
        <taxon>Aquipuribacter</taxon>
    </lineage>
</organism>
<accession>A0ABW0GLQ4</accession>
<evidence type="ECO:0000313" key="1">
    <source>
        <dbReference type="EMBL" id="MFC5380302.1"/>
    </source>
</evidence>
<dbReference type="Proteomes" id="UP001596122">
    <property type="component" value="Unassembled WGS sequence"/>
</dbReference>
<dbReference type="EMBL" id="JBHSLD010000006">
    <property type="protein sequence ID" value="MFC5380302.1"/>
    <property type="molecule type" value="Genomic_DNA"/>
</dbReference>
<sequence>MRVLGVDGVRDRWVGVLVGDGDVEWVLGAARDVLRRVADASVALAAIDVPIGYVRAGSRRCEADARRQLGAARSSIFATAAAPAFALAADGDRSDDARRAASAASAAVGGPGVGSHSWGLVPKVLEVEDVVRGLGASGQRVVETHPETAFAVLAAGAGVASPAPKRSAAGAAQRVRLLTDALVLDVVAALAAAPPGVPVDDALDALAAAWSAARHARGAARVLGEGTDAVWRDLSPAPGRAVVVV</sequence>
<name>A0ABW0GLQ4_9MICO</name>
<evidence type="ECO:0000313" key="2">
    <source>
        <dbReference type="Proteomes" id="UP001596122"/>
    </source>
</evidence>
<comment type="caution">
    <text evidence="1">The sequence shown here is derived from an EMBL/GenBank/DDBJ whole genome shotgun (WGS) entry which is preliminary data.</text>
</comment>
<dbReference type="RefSeq" id="WP_340267299.1">
    <property type="nucleotide sequence ID" value="NZ_JBBEOG010000001.1"/>
</dbReference>
<protein>
    <submittedName>
        <fullName evidence="1">DUF429 domain-containing protein</fullName>
    </submittedName>
</protein>